<feature type="domain" description="Methylguanine DNA methyltransferase ribonuclease-like" evidence="1">
    <location>
        <begin position="2"/>
        <end position="62"/>
    </location>
</feature>
<dbReference type="InterPro" id="IPR036631">
    <property type="entry name" value="MGMT_N_sf"/>
</dbReference>
<protein>
    <recommendedName>
        <fullName evidence="1">Methylguanine DNA methyltransferase ribonuclease-like domain-containing protein</fullName>
    </recommendedName>
</protein>
<dbReference type="EMBL" id="PCTA01000025">
    <property type="protein sequence ID" value="PIP61502.1"/>
    <property type="molecule type" value="Genomic_DNA"/>
</dbReference>
<dbReference type="Proteomes" id="UP000231246">
    <property type="component" value="Unassembled WGS sequence"/>
</dbReference>
<sequence length="68" mass="7999">MTTLESPFEKIYLFASQRGLQKLSYTKLDEENGNKVIEEQAVSELKEYFSGKRKKFSVPLDLSCYKQW</sequence>
<dbReference type="Pfam" id="PF02870">
    <property type="entry name" value="Methyltransf_1N"/>
    <property type="match status" value="1"/>
</dbReference>
<dbReference type="InterPro" id="IPR008332">
    <property type="entry name" value="MethylG_MeTrfase_N"/>
</dbReference>
<dbReference type="GO" id="GO:0006281">
    <property type="term" value="P:DNA repair"/>
    <property type="evidence" value="ECO:0007669"/>
    <property type="project" value="InterPro"/>
</dbReference>
<evidence type="ECO:0000259" key="1">
    <source>
        <dbReference type="Pfam" id="PF02870"/>
    </source>
</evidence>
<reference evidence="2 3" key="1">
    <citation type="submission" date="2017-09" db="EMBL/GenBank/DDBJ databases">
        <title>Depth-based differentiation of microbial function through sediment-hosted aquifers and enrichment of novel symbionts in the deep terrestrial subsurface.</title>
        <authorList>
            <person name="Probst A.J."/>
            <person name="Ladd B."/>
            <person name="Jarett J.K."/>
            <person name="Geller-Mcgrath D.E."/>
            <person name="Sieber C.M."/>
            <person name="Emerson J.B."/>
            <person name="Anantharaman K."/>
            <person name="Thomas B.C."/>
            <person name="Malmstrom R."/>
            <person name="Stieglmeier M."/>
            <person name="Klingl A."/>
            <person name="Woyke T."/>
            <person name="Ryan C.M."/>
            <person name="Banfield J.F."/>
        </authorList>
    </citation>
    <scope>NUCLEOTIDE SEQUENCE [LARGE SCALE GENOMIC DNA]</scope>
    <source>
        <strain evidence="2">CG22_combo_CG10-13_8_21_14_all_38_20</strain>
    </source>
</reference>
<comment type="caution">
    <text evidence="2">The sequence shown here is derived from an EMBL/GenBank/DDBJ whole genome shotgun (WGS) entry which is preliminary data.</text>
</comment>
<dbReference type="GO" id="GO:0003908">
    <property type="term" value="F:methylated-DNA-[protein]-cysteine S-methyltransferase activity"/>
    <property type="evidence" value="ECO:0007669"/>
    <property type="project" value="InterPro"/>
</dbReference>
<accession>A0A2H0BUZ8</accession>
<evidence type="ECO:0000313" key="3">
    <source>
        <dbReference type="Proteomes" id="UP000231246"/>
    </source>
</evidence>
<gene>
    <name evidence="2" type="ORF">COW99_03730</name>
</gene>
<dbReference type="SUPFAM" id="SSF53155">
    <property type="entry name" value="Methylated DNA-protein cysteine methyltransferase domain"/>
    <property type="match status" value="1"/>
</dbReference>
<evidence type="ECO:0000313" key="2">
    <source>
        <dbReference type="EMBL" id="PIP61502.1"/>
    </source>
</evidence>
<proteinExistence type="predicted"/>
<name>A0A2H0BUZ8_9BACT</name>
<organism evidence="2 3">
    <name type="scientific">Candidatus Roizmanbacteria bacterium CG22_combo_CG10-13_8_21_14_all_38_20</name>
    <dbReference type="NCBI Taxonomy" id="1974862"/>
    <lineage>
        <taxon>Bacteria</taxon>
        <taxon>Candidatus Roizmaniibacteriota</taxon>
    </lineage>
</organism>
<dbReference type="AlphaFoldDB" id="A0A2H0BUZ8"/>
<dbReference type="Gene3D" id="3.30.160.70">
    <property type="entry name" value="Methylated DNA-protein cysteine methyltransferase domain"/>
    <property type="match status" value="1"/>
</dbReference>